<reference evidence="4" key="1">
    <citation type="journal article" date="2020" name="Nature">
        <title>Giant virus diversity and host interactions through global metagenomics.</title>
        <authorList>
            <person name="Schulz F."/>
            <person name="Roux S."/>
            <person name="Paez-Espino D."/>
            <person name="Jungbluth S."/>
            <person name="Walsh D.A."/>
            <person name="Denef V.J."/>
            <person name="McMahon K.D."/>
            <person name="Konstantinidis K.T."/>
            <person name="Eloe-Fadrosh E.A."/>
            <person name="Kyrpides N.C."/>
            <person name="Woyke T."/>
        </authorList>
    </citation>
    <scope>NUCLEOTIDE SEQUENCE</scope>
    <source>
        <strain evidence="4">GVMAG-M-3300010158-13</strain>
    </source>
</reference>
<protein>
    <submittedName>
        <fullName evidence="4">Uncharacterized protein</fullName>
    </submittedName>
</protein>
<keyword evidence="1" id="KW-0540">Nuclease</keyword>
<evidence type="ECO:0000256" key="1">
    <source>
        <dbReference type="ARBA" id="ARBA00022722"/>
    </source>
</evidence>
<evidence type="ECO:0000313" key="4">
    <source>
        <dbReference type="EMBL" id="QHS87921.1"/>
    </source>
</evidence>
<dbReference type="InterPro" id="IPR011335">
    <property type="entry name" value="Restrct_endonuc-II-like"/>
</dbReference>
<evidence type="ECO:0000256" key="2">
    <source>
        <dbReference type="ARBA" id="ARBA00022759"/>
    </source>
</evidence>
<name>A0A6C0B8A4_9ZZZZ</name>
<sequence>MFWSKLWSTVITTFLLPKHNSFRIKKRMNTFSLEQIHNDENALQQYVRRLNQMCPARLDSVTEQARNFCPELAEVYDEKADRFIANNSKDTDKGSNGKYVEFSLFGILPNSDANPDLLSGYDIKATHFKKISTMYNAKERLTITNCGTKSDYASFKNINDNEFVTDCKYYSKMQKGVVFVFLYESQTEQVAPIERLKNKTLLTVFLYDLAKLPADEMSIINSDYALIRKCIQDKEVTQRNQCYLHIHRHGTKKNPNTCALGFTNRFLTKLASIFAEKKLIMKGRSCCIKIES</sequence>
<dbReference type="Gene3D" id="3.40.600.10">
    <property type="entry name" value="DNA mismatch repair MutH/Restriction endonuclease, type II"/>
    <property type="match status" value="1"/>
</dbReference>
<dbReference type="SUPFAM" id="SSF52980">
    <property type="entry name" value="Restriction endonuclease-like"/>
    <property type="match status" value="1"/>
</dbReference>
<dbReference type="GO" id="GO:0004519">
    <property type="term" value="F:endonuclease activity"/>
    <property type="evidence" value="ECO:0007669"/>
    <property type="project" value="UniProtKB-KW"/>
</dbReference>
<dbReference type="AlphaFoldDB" id="A0A6C0B8A4"/>
<dbReference type="GO" id="GO:0003677">
    <property type="term" value="F:DNA binding"/>
    <property type="evidence" value="ECO:0007669"/>
    <property type="project" value="InterPro"/>
</dbReference>
<evidence type="ECO:0000256" key="3">
    <source>
        <dbReference type="ARBA" id="ARBA00022801"/>
    </source>
</evidence>
<dbReference type="GO" id="GO:0016787">
    <property type="term" value="F:hydrolase activity"/>
    <property type="evidence" value="ECO:0007669"/>
    <property type="project" value="UniProtKB-KW"/>
</dbReference>
<dbReference type="InterPro" id="IPR037057">
    <property type="entry name" value="DNA_rep_MutH/T2_RE_sf"/>
</dbReference>
<organism evidence="4">
    <name type="scientific">viral metagenome</name>
    <dbReference type="NCBI Taxonomy" id="1070528"/>
    <lineage>
        <taxon>unclassified sequences</taxon>
        <taxon>metagenomes</taxon>
        <taxon>organismal metagenomes</taxon>
    </lineage>
</organism>
<keyword evidence="3" id="KW-0378">Hydrolase</keyword>
<accession>A0A6C0B8A4</accession>
<proteinExistence type="predicted"/>
<dbReference type="EMBL" id="MN739089">
    <property type="protein sequence ID" value="QHS87921.1"/>
    <property type="molecule type" value="Genomic_DNA"/>
</dbReference>
<keyword evidence="2" id="KW-0255">Endonuclease</keyword>